<accession>A0A0G1XMI8</accession>
<comment type="caution">
    <text evidence="2">The sequence shown here is derived from an EMBL/GenBank/DDBJ whole genome shotgun (WGS) entry which is preliminary data.</text>
</comment>
<evidence type="ECO:0000259" key="1">
    <source>
        <dbReference type="Pfam" id="PF00483"/>
    </source>
</evidence>
<evidence type="ECO:0000313" key="2">
    <source>
        <dbReference type="EMBL" id="KKW32101.1"/>
    </source>
</evidence>
<reference evidence="2 3" key="1">
    <citation type="journal article" date="2015" name="Nature">
        <title>rRNA introns, odd ribosomes, and small enigmatic genomes across a large radiation of phyla.</title>
        <authorList>
            <person name="Brown C.T."/>
            <person name="Hug L.A."/>
            <person name="Thomas B.C."/>
            <person name="Sharon I."/>
            <person name="Castelle C.J."/>
            <person name="Singh A."/>
            <person name="Wilkins M.J."/>
            <person name="Williams K.H."/>
            <person name="Banfield J.F."/>
        </authorList>
    </citation>
    <scope>NUCLEOTIDE SEQUENCE [LARGE SCALE GENOMIC DNA]</scope>
</reference>
<proteinExistence type="predicted"/>
<dbReference type="GO" id="GO:0016740">
    <property type="term" value="F:transferase activity"/>
    <property type="evidence" value="ECO:0007669"/>
    <property type="project" value="UniProtKB-KW"/>
</dbReference>
<keyword evidence="2" id="KW-0808">Transferase</keyword>
<name>A0A0G1XMI8_9BACT</name>
<protein>
    <submittedName>
        <fullName evidence="2">Nucleotidyl transferase</fullName>
    </submittedName>
</protein>
<dbReference type="SUPFAM" id="SSF53448">
    <property type="entry name" value="Nucleotide-diphospho-sugar transferases"/>
    <property type="match status" value="1"/>
</dbReference>
<sequence>MSMQAVILAGGKGTRLAPFTTIIPKPLVPIGPYPILEILLRQLKHYGIVNITLALNHHGELIQAYFGDGSRFGVRLRYSHEGKPLGTAGPLSLLSRPRSSFFVLNGDLFTTMNFRSMLDAHTRSGAMATVGVHRHVENIEFGVLDINEKKQILGYHEKPEHAWDVSMGIYVLEPAALRFVPHGKYFDLPDLIRALLREGKAVSGFANKGYWLDIGRPHDYEKAVALFTRNPKRFLPESPDEGSRHRK</sequence>
<organism evidence="2 3">
    <name type="scientific">Candidatus Uhrbacteria bacterium GW2011_GWA2_52_8d</name>
    <dbReference type="NCBI Taxonomy" id="1618979"/>
    <lineage>
        <taxon>Bacteria</taxon>
        <taxon>Candidatus Uhriibacteriota</taxon>
    </lineage>
</organism>
<evidence type="ECO:0000313" key="3">
    <source>
        <dbReference type="Proteomes" id="UP000034054"/>
    </source>
</evidence>
<dbReference type="EMBL" id="LCRH01000041">
    <property type="protein sequence ID" value="KKW32101.1"/>
    <property type="molecule type" value="Genomic_DNA"/>
</dbReference>
<dbReference type="AlphaFoldDB" id="A0A0G1XMI8"/>
<dbReference type="InterPro" id="IPR005835">
    <property type="entry name" value="NTP_transferase_dom"/>
</dbReference>
<dbReference type="Proteomes" id="UP000034054">
    <property type="component" value="Unassembled WGS sequence"/>
</dbReference>
<feature type="domain" description="Nucleotidyl transferase" evidence="1">
    <location>
        <begin position="5"/>
        <end position="225"/>
    </location>
</feature>
<dbReference type="Pfam" id="PF00483">
    <property type="entry name" value="NTP_transferase"/>
    <property type="match status" value="1"/>
</dbReference>
<dbReference type="InterPro" id="IPR050486">
    <property type="entry name" value="Mannose-1P_guanyltransferase"/>
</dbReference>
<gene>
    <name evidence="2" type="ORF">UY76_C0041G0002</name>
</gene>
<dbReference type="Gene3D" id="3.90.550.10">
    <property type="entry name" value="Spore Coat Polysaccharide Biosynthesis Protein SpsA, Chain A"/>
    <property type="match status" value="1"/>
</dbReference>
<dbReference type="PANTHER" id="PTHR22572">
    <property type="entry name" value="SUGAR-1-PHOSPHATE GUANYL TRANSFERASE"/>
    <property type="match status" value="1"/>
</dbReference>
<dbReference type="InterPro" id="IPR029044">
    <property type="entry name" value="Nucleotide-diphossugar_trans"/>
</dbReference>